<evidence type="ECO:0000256" key="1">
    <source>
        <dbReference type="SAM" id="MobiDB-lite"/>
    </source>
</evidence>
<dbReference type="SUPFAM" id="SSF48452">
    <property type="entry name" value="TPR-like"/>
    <property type="match status" value="1"/>
</dbReference>
<accession>A0A1G2DP80</accession>
<dbReference type="Gene3D" id="1.25.40.10">
    <property type="entry name" value="Tetratricopeptide repeat domain"/>
    <property type="match status" value="1"/>
</dbReference>
<gene>
    <name evidence="2" type="ORF">A3J08_03110</name>
</gene>
<organism evidence="2 3">
    <name type="scientific">Candidatus Lloydbacteria bacterium RIFCSPLOWO2_02_FULL_51_11</name>
    <dbReference type="NCBI Taxonomy" id="1798667"/>
    <lineage>
        <taxon>Bacteria</taxon>
        <taxon>Candidatus Lloydiibacteriota</taxon>
    </lineage>
</organism>
<dbReference type="Proteomes" id="UP000177573">
    <property type="component" value="Unassembled WGS sequence"/>
</dbReference>
<evidence type="ECO:0008006" key="4">
    <source>
        <dbReference type="Google" id="ProtNLM"/>
    </source>
</evidence>
<feature type="region of interest" description="Disordered" evidence="1">
    <location>
        <begin position="1"/>
        <end position="33"/>
    </location>
</feature>
<proteinExistence type="predicted"/>
<dbReference type="InterPro" id="IPR011990">
    <property type="entry name" value="TPR-like_helical_dom_sf"/>
</dbReference>
<dbReference type="AlphaFoldDB" id="A0A1G2DP80"/>
<sequence>MTILNEATHTTLEHEMEQSFQGKTSEEETEETAEALVAQGKVLFREAANAYRNTGTLKILTDPKRALELYIKSSELDPTNPGVWEALVIVYTILGETAAATAARKEMEARKLQELKNIPK</sequence>
<comment type="caution">
    <text evidence="2">The sequence shown here is derived from an EMBL/GenBank/DDBJ whole genome shotgun (WGS) entry which is preliminary data.</text>
</comment>
<protein>
    <recommendedName>
        <fullName evidence="4">Bacterial transcriptional activator domain-containing protein</fullName>
    </recommendedName>
</protein>
<evidence type="ECO:0000313" key="3">
    <source>
        <dbReference type="Proteomes" id="UP000177573"/>
    </source>
</evidence>
<evidence type="ECO:0000313" key="2">
    <source>
        <dbReference type="EMBL" id="OGZ15212.1"/>
    </source>
</evidence>
<feature type="compositionally biased region" description="Polar residues" evidence="1">
    <location>
        <begin position="1"/>
        <end position="10"/>
    </location>
</feature>
<name>A0A1G2DP80_9BACT</name>
<reference evidence="2 3" key="1">
    <citation type="journal article" date="2016" name="Nat. Commun.">
        <title>Thousands of microbial genomes shed light on interconnected biogeochemical processes in an aquifer system.</title>
        <authorList>
            <person name="Anantharaman K."/>
            <person name="Brown C.T."/>
            <person name="Hug L.A."/>
            <person name="Sharon I."/>
            <person name="Castelle C.J."/>
            <person name="Probst A.J."/>
            <person name="Thomas B.C."/>
            <person name="Singh A."/>
            <person name="Wilkins M.J."/>
            <person name="Karaoz U."/>
            <person name="Brodie E.L."/>
            <person name="Williams K.H."/>
            <person name="Hubbard S.S."/>
            <person name="Banfield J.F."/>
        </authorList>
    </citation>
    <scope>NUCLEOTIDE SEQUENCE [LARGE SCALE GENOMIC DNA]</scope>
</reference>
<dbReference type="EMBL" id="MHLR01000017">
    <property type="protein sequence ID" value="OGZ15212.1"/>
    <property type="molecule type" value="Genomic_DNA"/>
</dbReference>